<evidence type="ECO:0000256" key="1">
    <source>
        <dbReference type="ARBA" id="ARBA00001936"/>
    </source>
</evidence>
<dbReference type="HOGENOM" id="CLU_048034_1_0_1"/>
<feature type="signal peptide" evidence="11">
    <location>
        <begin position="1"/>
        <end position="20"/>
    </location>
</feature>
<dbReference type="GO" id="GO:0046872">
    <property type="term" value="F:metal ion binding"/>
    <property type="evidence" value="ECO:0007669"/>
    <property type="project" value="UniProtKB-UniRule"/>
</dbReference>
<dbReference type="GO" id="GO:0003723">
    <property type="term" value="F:RNA binding"/>
    <property type="evidence" value="ECO:0007669"/>
    <property type="project" value="UniProtKB-UniRule"/>
</dbReference>
<dbReference type="GO" id="GO:0004521">
    <property type="term" value="F:RNA endonuclease activity"/>
    <property type="evidence" value="ECO:0000318"/>
    <property type="project" value="GO_Central"/>
</dbReference>
<dbReference type="EMBL" id="DS469994">
    <property type="protein sequence ID" value="EDO30692.1"/>
    <property type="molecule type" value="Genomic_DNA"/>
</dbReference>
<evidence type="ECO:0000256" key="4">
    <source>
        <dbReference type="ARBA" id="ARBA00022722"/>
    </source>
</evidence>
<keyword evidence="10" id="KW-0456">Lyase</keyword>
<dbReference type="SUPFAM" id="SSF142877">
    <property type="entry name" value="EndoU-like"/>
    <property type="match status" value="1"/>
</dbReference>
<dbReference type="OMA" id="DIFNELW"/>
<keyword evidence="14" id="KW-1185">Reference proteome</keyword>
<feature type="chain" id="PRO_5026376107" description="Uridylate-specific endoribonuclease" evidence="11">
    <location>
        <begin position="21"/>
        <end position="290"/>
    </location>
</feature>
<dbReference type="CDD" id="cd21159">
    <property type="entry name" value="XendoU"/>
    <property type="match status" value="1"/>
</dbReference>
<keyword evidence="8 11" id="KW-0694">RNA-binding</keyword>
<dbReference type="AlphaFoldDB" id="A7T024"/>
<keyword evidence="9 11" id="KW-0464">Manganese</keyword>
<dbReference type="InterPro" id="IPR039787">
    <property type="entry name" value="ENDOU"/>
</dbReference>
<comment type="catalytic activity">
    <reaction evidence="11">
        <text>ribonucleotidyl-uridine-RNA = a 5'-end dephospho-uridine-RNA + a 3'-end 2',3'-cyclophospho-ribonucleotide-RNA</text>
        <dbReference type="Rhea" id="RHEA:67792"/>
        <dbReference type="Rhea" id="RHEA-COMP:10464"/>
        <dbReference type="Rhea" id="RHEA-COMP:17354"/>
        <dbReference type="Rhea" id="RHEA-COMP:17356"/>
        <dbReference type="ChEBI" id="CHEBI:83064"/>
        <dbReference type="ChEBI" id="CHEBI:173117"/>
        <dbReference type="ChEBI" id="CHEBI:173224"/>
    </reaction>
</comment>
<keyword evidence="5 11" id="KW-0479">Metal-binding</keyword>
<organism evidence="13 14">
    <name type="scientific">Nematostella vectensis</name>
    <name type="common">Starlet sea anemone</name>
    <dbReference type="NCBI Taxonomy" id="45351"/>
    <lineage>
        <taxon>Eukaryota</taxon>
        <taxon>Metazoa</taxon>
        <taxon>Cnidaria</taxon>
        <taxon>Anthozoa</taxon>
        <taxon>Hexacorallia</taxon>
        <taxon>Actiniaria</taxon>
        <taxon>Edwardsiidae</taxon>
        <taxon>Nematostella</taxon>
    </lineage>
</organism>
<comment type="subunit">
    <text evidence="3 11">Monomer.</text>
</comment>
<name>A7T024_NEMVE</name>
<evidence type="ECO:0000256" key="5">
    <source>
        <dbReference type="ARBA" id="ARBA00022723"/>
    </source>
</evidence>
<dbReference type="KEGG" id="nve:5501506"/>
<keyword evidence="11" id="KW-0732">Signal</keyword>
<dbReference type="PROSITE" id="PS51959">
    <property type="entry name" value="ENDOU"/>
    <property type="match status" value="1"/>
</dbReference>
<gene>
    <name evidence="13" type="ORF">NEMVEDRAFT_v1g248296</name>
</gene>
<evidence type="ECO:0000313" key="13">
    <source>
        <dbReference type="EMBL" id="EDO30692.1"/>
    </source>
</evidence>
<evidence type="ECO:0000256" key="10">
    <source>
        <dbReference type="ARBA" id="ARBA00023239"/>
    </source>
</evidence>
<dbReference type="EC" id="4.6.1.-" evidence="11"/>
<dbReference type="InParanoid" id="A7T024"/>
<protein>
    <recommendedName>
        <fullName evidence="11">Uridylate-specific endoribonuclease</fullName>
        <ecNumber evidence="11">4.6.1.-</ecNumber>
    </recommendedName>
</protein>
<evidence type="ECO:0000256" key="7">
    <source>
        <dbReference type="ARBA" id="ARBA00022801"/>
    </source>
</evidence>
<comment type="similarity">
    <text evidence="2 11">Belongs to the ENDOU family.</text>
</comment>
<dbReference type="InterPro" id="IPR037227">
    <property type="entry name" value="EndoU-like"/>
</dbReference>
<feature type="domain" description="EndoU" evidence="12">
    <location>
        <begin position="22"/>
        <end position="290"/>
    </location>
</feature>
<evidence type="ECO:0000313" key="14">
    <source>
        <dbReference type="Proteomes" id="UP000001593"/>
    </source>
</evidence>
<reference evidence="13 14" key="1">
    <citation type="journal article" date="2007" name="Science">
        <title>Sea anemone genome reveals ancestral eumetazoan gene repertoire and genomic organization.</title>
        <authorList>
            <person name="Putnam N.H."/>
            <person name="Srivastava M."/>
            <person name="Hellsten U."/>
            <person name="Dirks B."/>
            <person name="Chapman J."/>
            <person name="Salamov A."/>
            <person name="Terry A."/>
            <person name="Shapiro H."/>
            <person name="Lindquist E."/>
            <person name="Kapitonov V.V."/>
            <person name="Jurka J."/>
            <person name="Genikhovich G."/>
            <person name="Grigoriev I.V."/>
            <person name="Lucas S.M."/>
            <person name="Steele R.E."/>
            <person name="Finnerty J.R."/>
            <person name="Technau U."/>
            <person name="Martindale M.Q."/>
            <person name="Rokhsar D.S."/>
        </authorList>
    </citation>
    <scope>NUCLEOTIDE SEQUENCE [LARGE SCALE GENOMIC DNA]</scope>
    <source>
        <strain evidence="14">CH2 X CH6</strain>
    </source>
</reference>
<dbReference type="eggNOG" id="KOG2849">
    <property type="taxonomic scope" value="Eukaryota"/>
</dbReference>
<dbReference type="PANTHER" id="PTHR12439">
    <property type="entry name" value="PLACENTAL PROTEIN 11-RELATED"/>
    <property type="match status" value="1"/>
</dbReference>
<dbReference type="GO" id="GO:0016787">
    <property type="term" value="F:hydrolase activity"/>
    <property type="evidence" value="ECO:0007669"/>
    <property type="project" value="UniProtKB-KW"/>
</dbReference>
<evidence type="ECO:0000256" key="2">
    <source>
        <dbReference type="ARBA" id="ARBA00010168"/>
    </source>
</evidence>
<evidence type="ECO:0000256" key="9">
    <source>
        <dbReference type="ARBA" id="ARBA00023211"/>
    </source>
</evidence>
<evidence type="ECO:0000256" key="11">
    <source>
        <dbReference type="RuleBase" id="RU367085"/>
    </source>
</evidence>
<evidence type="ECO:0000259" key="12">
    <source>
        <dbReference type="PROSITE" id="PS51959"/>
    </source>
</evidence>
<keyword evidence="6 11" id="KW-0255">Endonuclease</keyword>
<proteinExistence type="inferred from homology"/>
<sequence>MKLRLGALVVVVLLVQASRCSITSDIGDVCQDMWNEDTNSLKYGVDFTIDKQNPAKSYVDSSGRDLFTYVNTWKLRGPTYTTFINLLDNYYMKIGITERLTDTEKQENRNFLKAVMQTNVFRKMHAYLLASASRLSLTVPSTQSQFEDQLYKIWFYFYNRGAYRDSSGFEHVFVGEKYDDSKSGKKIVKGYHSWLQFYLQEKRRDADYHGYYALSTSEPRGLKLKFDVNNYDKVVSSFFLGTSPEFEFSLYTACFYLRPGQECTCRINSQTIKIRTYTQGRFVGTAFPLF</sequence>
<dbReference type="Pfam" id="PF09412">
    <property type="entry name" value="XendoU"/>
    <property type="match status" value="1"/>
</dbReference>
<dbReference type="PANTHER" id="PTHR12439:SF11">
    <property type="entry name" value="URIDYLATE-SPECIFIC ENDORIBONUCLEASE"/>
    <property type="match status" value="1"/>
</dbReference>
<dbReference type="InterPro" id="IPR018998">
    <property type="entry name" value="EndoU_C"/>
</dbReference>
<dbReference type="GO" id="GO:0016829">
    <property type="term" value="F:lyase activity"/>
    <property type="evidence" value="ECO:0007669"/>
    <property type="project" value="UniProtKB-KW"/>
</dbReference>
<evidence type="ECO:0000256" key="8">
    <source>
        <dbReference type="ARBA" id="ARBA00022884"/>
    </source>
</evidence>
<keyword evidence="4 11" id="KW-0540">Nuclease</keyword>
<evidence type="ECO:0000256" key="6">
    <source>
        <dbReference type="ARBA" id="ARBA00022759"/>
    </source>
</evidence>
<comment type="cofactor">
    <cofactor evidence="1 11">
        <name>Mn(2+)</name>
        <dbReference type="ChEBI" id="CHEBI:29035"/>
    </cofactor>
</comment>
<accession>A7T024</accession>
<dbReference type="PhylomeDB" id="A7T024"/>
<keyword evidence="7 11" id="KW-0378">Hydrolase</keyword>
<dbReference type="Proteomes" id="UP000001593">
    <property type="component" value="Unassembled WGS sequence"/>
</dbReference>
<evidence type="ECO:0000256" key="3">
    <source>
        <dbReference type="ARBA" id="ARBA00011245"/>
    </source>
</evidence>